<dbReference type="InterPro" id="IPR036513">
    <property type="entry name" value="STAS_dom_sf"/>
</dbReference>
<dbReference type="Gene3D" id="3.30.750.24">
    <property type="entry name" value="STAS domain"/>
    <property type="match status" value="1"/>
</dbReference>
<protein>
    <recommendedName>
        <fullName evidence="1">STAS domain-containing protein</fullName>
    </recommendedName>
</protein>
<dbReference type="RefSeq" id="WP_346117255.1">
    <property type="nucleotide sequence ID" value="NZ_BAABGU010000005.1"/>
</dbReference>
<comment type="caution">
    <text evidence="2">The sequence shown here is derived from an EMBL/GenBank/DDBJ whole genome shotgun (WGS) entry which is preliminary data.</text>
</comment>
<evidence type="ECO:0000313" key="3">
    <source>
        <dbReference type="Proteomes" id="UP001500307"/>
    </source>
</evidence>
<dbReference type="EMBL" id="BAABGU010000005">
    <property type="protein sequence ID" value="GAA4565579.1"/>
    <property type="molecule type" value="Genomic_DNA"/>
</dbReference>
<reference evidence="3" key="1">
    <citation type="journal article" date="2019" name="Int. J. Syst. Evol. Microbiol.">
        <title>The Global Catalogue of Microorganisms (GCM) 10K type strain sequencing project: providing services to taxonomists for standard genome sequencing and annotation.</title>
        <authorList>
            <consortium name="The Broad Institute Genomics Platform"/>
            <consortium name="The Broad Institute Genome Sequencing Center for Infectious Disease"/>
            <person name="Wu L."/>
            <person name="Ma J."/>
        </authorList>
    </citation>
    <scope>NUCLEOTIDE SEQUENCE [LARGE SCALE GENOMIC DNA]</scope>
    <source>
        <strain evidence="3">JCM 3175</strain>
    </source>
</reference>
<dbReference type="InterPro" id="IPR025847">
    <property type="entry name" value="MEDS_domain"/>
</dbReference>
<name>A0ABP8SCD7_9ACTN</name>
<dbReference type="Pfam" id="PF14417">
    <property type="entry name" value="MEDS"/>
    <property type="match status" value="1"/>
</dbReference>
<feature type="domain" description="STAS" evidence="1">
    <location>
        <begin position="193"/>
        <end position="279"/>
    </location>
</feature>
<organism evidence="2 3">
    <name type="scientific">Micromonospora coerulea</name>
    <dbReference type="NCBI Taxonomy" id="47856"/>
    <lineage>
        <taxon>Bacteria</taxon>
        <taxon>Bacillati</taxon>
        <taxon>Actinomycetota</taxon>
        <taxon>Actinomycetes</taxon>
        <taxon>Micromonosporales</taxon>
        <taxon>Micromonosporaceae</taxon>
        <taxon>Micromonospora</taxon>
    </lineage>
</organism>
<gene>
    <name evidence="2" type="ORF">GCM10023176_14000</name>
</gene>
<keyword evidence="3" id="KW-1185">Reference proteome</keyword>
<dbReference type="SUPFAM" id="SSF52091">
    <property type="entry name" value="SpoIIaa-like"/>
    <property type="match status" value="1"/>
</dbReference>
<evidence type="ECO:0000313" key="2">
    <source>
        <dbReference type="EMBL" id="GAA4565579.1"/>
    </source>
</evidence>
<sequence>MTALRRWYSPTGLHTGDHVCWTFADAAEFSSAVLPFLDEGRQRGEQLLVIGDSRAGLLETLGSLPQRAAMLSSGQLEVRATAEIFSSRGLNPVAQVQAFRCEVDAALDRGRTGLRVAGDASALASAGPAARRQLHVFERLADDLIGTAPLTGMCLYDASLGNDVLGPLAVLHPVQHHGNREPLGHLSGRGPRLALYGDVDLSLVDDVFPALFDLACATPGEVVLDLSDLDFLDVAGARMLARAVRLLAEVGVELRPVGARRAAARCLELFDLVDGQASA</sequence>
<accession>A0ABP8SCD7</accession>
<dbReference type="PROSITE" id="PS50801">
    <property type="entry name" value="STAS"/>
    <property type="match status" value="1"/>
</dbReference>
<dbReference type="InterPro" id="IPR058548">
    <property type="entry name" value="MlaB-like_STAS"/>
</dbReference>
<proteinExistence type="predicted"/>
<evidence type="ECO:0000259" key="1">
    <source>
        <dbReference type="PROSITE" id="PS50801"/>
    </source>
</evidence>
<dbReference type="InterPro" id="IPR002645">
    <property type="entry name" value="STAS_dom"/>
</dbReference>
<dbReference type="Proteomes" id="UP001500307">
    <property type="component" value="Unassembled WGS sequence"/>
</dbReference>
<dbReference type="Pfam" id="PF13466">
    <property type="entry name" value="STAS_2"/>
    <property type="match status" value="1"/>
</dbReference>